<dbReference type="AlphaFoldDB" id="A0A8B6GRF6"/>
<evidence type="ECO:0000313" key="5">
    <source>
        <dbReference type="Proteomes" id="UP000596742"/>
    </source>
</evidence>
<dbReference type="Pfam" id="PF02493">
    <property type="entry name" value="MORN"/>
    <property type="match status" value="4"/>
</dbReference>
<evidence type="ECO:0000313" key="4">
    <source>
        <dbReference type="EMBL" id="VDI68101.1"/>
    </source>
</evidence>
<keyword evidence="5" id="KW-1185">Reference proteome</keyword>
<comment type="caution">
    <text evidence="4">The sequence shown here is derived from an EMBL/GenBank/DDBJ whole genome shotgun (WGS) entry which is preliminary data.</text>
</comment>
<dbReference type="Gene3D" id="2.20.110.10">
    <property type="entry name" value="Histone H3 K4-specific methyltransferase SET7/9 N-terminal domain"/>
    <property type="match status" value="2"/>
</dbReference>
<dbReference type="EMBL" id="UYJE01008882">
    <property type="protein sequence ID" value="VDI68101.1"/>
    <property type="molecule type" value="Genomic_DNA"/>
</dbReference>
<organism evidence="4 5">
    <name type="scientific">Mytilus galloprovincialis</name>
    <name type="common">Mediterranean mussel</name>
    <dbReference type="NCBI Taxonomy" id="29158"/>
    <lineage>
        <taxon>Eukaryota</taxon>
        <taxon>Metazoa</taxon>
        <taxon>Spiralia</taxon>
        <taxon>Lophotrochozoa</taxon>
        <taxon>Mollusca</taxon>
        <taxon>Bivalvia</taxon>
        <taxon>Autobranchia</taxon>
        <taxon>Pteriomorphia</taxon>
        <taxon>Mytilida</taxon>
        <taxon>Mytiloidea</taxon>
        <taxon>Mytilidae</taxon>
        <taxon>Mytilinae</taxon>
        <taxon>Mytilus</taxon>
    </lineage>
</organism>
<dbReference type="InterPro" id="IPR052315">
    <property type="entry name" value="MORN4"/>
</dbReference>
<dbReference type="GO" id="GO:0048678">
    <property type="term" value="P:response to axon injury"/>
    <property type="evidence" value="ECO:0007669"/>
    <property type="project" value="TreeGrafter"/>
</dbReference>
<accession>A0A8B6GRF6</accession>
<evidence type="ECO:0000256" key="2">
    <source>
        <dbReference type="ARBA" id="ARBA00022737"/>
    </source>
</evidence>
<dbReference type="GO" id="GO:0042995">
    <property type="term" value="C:cell projection"/>
    <property type="evidence" value="ECO:0007669"/>
    <property type="project" value="UniProtKB-SubCell"/>
</dbReference>
<gene>
    <name evidence="4" type="ORF">MGAL_10B035086</name>
</gene>
<keyword evidence="3" id="KW-0966">Cell projection</keyword>
<dbReference type="SUPFAM" id="SSF82185">
    <property type="entry name" value="Histone H3 K4-specific methyltransferase SET7/9 N-terminal domain"/>
    <property type="match status" value="1"/>
</dbReference>
<dbReference type="Proteomes" id="UP000596742">
    <property type="component" value="Unassembled WGS sequence"/>
</dbReference>
<evidence type="ECO:0000256" key="1">
    <source>
        <dbReference type="ARBA" id="ARBA00004316"/>
    </source>
</evidence>
<protein>
    <recommendedName>
        <fullName evidence="6">MORN repeat-containing protein 4</fullName>
    </recommendedName>
</protein>
<comment type="subcellular location">
    <subcellularLocation>
        <location evidence="1">Cell projection</location>
    </subcellularLocation>
</comment>
<reference evidence="4" key="1">
    <citation type="submission" date="2018-11" db="EMBL/GenBank/DDBJ databases">
        <authorList>
            <person name="Alioto T."/>
            <person name="Alioto T."/>
        </authorList>
    </citation>
    <scope>NUCLEOTIDE SEQUENCE</scope>
</reference>
<evidence type="ECO:0008006" key="6">
    <source>
        <dbReference type="Google" id="ProtNLM"/>
    </source>
</evidence>
<keyword evidence="2" id="KW-0677">Repeat</keyword>
<evidence type="ECO:0000256" key="3">
    <source>
        <dbReference type="ARBA" id="ARBA00023273"/>
    </source>
</evidence>
<proteinExistence type="predicted"/>
<dbReference type="PANTHER" id="PTHR46614:SF1">
    <property type="entry name" value="MORN REPEAT-CONTAINING PROTEIN 4"/>
    <property type="match status" value="1"/>
</dbReference>
<dbReference type="PANTHER" id="PTHR46614">
    <property type="entry name" value="MORN REPEAT-CONTAINING PROTEIN 4"/>
    <property type="match status" value="1"/>
</dbReference>
<sequence>MKNSYRYPDGSEYNGEWNDQGQREGYGVMKFPDGSQYYGAFNKGLCDGNGIMVFADHSRYEGEFRNGKFNGFGVFVRSDGMKFEGQFQDGKIQGLGLVTFSDLTHGLPRNEGQFENNKLVRRQKCHGEVQRARQASQRAQEN</sequence>
<dbReference type="OrthoDB" id="406044at2759"/>
<dbReference type="InterPro" id="IPR003409">
    <property type="entry name" value="MORN"/>
</dbReference>
<dbReference type="SMART" id="SM00698">
    <property type="entry name" value="MORN"/>
    <property type="match status" value="4"/>
</dbReference>
<name>A0A8B6GRF6_MYTGA</name>